<protein>
    <recommendedName>
        <fullName evidence="3">NADH:flavin oxidoreductase/NADH oxidase N-terminal domain-containing protein</fullName>
    </recommendedName>
</protein>
<evidence type="ECO:0000313" key="2">
    <source>
        <dbReference type="Proteomes" id="UP001501074"/>
    </source>
</evidence>
<dbReference type="EMBL" id="BAAAZO010000013">
    <property type="protein sequence ID" value="GAA3639818.1"/>
    <property type="molecule type" value="Genomic_DNA"/>
</dbReference>
<dbReference type="SUPFAM" id="SSF51395">
    <property type="entry name" value="FMN-linked oxidoreductases"/>
    <property type="match status" value="1"/>
</dbReference>
<proteinExistence type="predicted"/>
<keyword evidence="2" id="KW-1185">Reference proteome</keyword>
<sequence>MISFGRAFIANPDRVERLRTGLPLATADEETSYTGGDQGYLTYPGHAY</sequence>
<name>A0ABP7ASQ2_9ACTN</name>
<dbReference type="Gene3D" id="3.20.20.70">
    <property type="entry name" value="Aldolase class I"/>
    <property type="match status" value="1"/>
</dbReference>
<accession>A0ABP7ASQ2</accession>
<organism evidence="1 2">
    <name type="scientific">Kineosporia mesophila</name>
    <dbReference type="NCBI Taxonomy" id="566012"/>
    <lineage>
        <taxon>Bacteria</taxon>
        <taxon>Bacillati</taxon>
        <taxon>Actinomycetota</taxon>
        <taxon>Actinomycetes</taxon>
        <taxon>Kineosporiales</taxon>
        <taxon>Kineosporiaceae</taxon>
        <taxon>Kineosporia</taxon>
    </lineage>
</organism>
<comment type="caution">
    <text evidence="1">The sequence shown here is derived from an EMBL/GenBank/DDBJ whole genome shotgun (WGS) entry which is preliminary data.</text>
</comment>
<evidence type="ECO:0008006" key="3">
    <source>
        <dbReference type="Google" id="ProtNLM"/>
    </source>
</evidence>
<reference evidence="2" key="1">
    <citation type="journal article" date="2019" name="Int. J. Syst. Evol. Microbiol.">
        <title>The Global Catalogue of Microorganisms (GCM) 10K type strain sequencing project: providing services to taxonomists for standard genome sequencing and annotation.</title>
        <authorList>
            <consortium name="The Broad Institute Genomics Platform"/>
            <consortium name="The Broad Institute Genome Sequencing Center for Infectious Disease"/>
            <person name="Wu L."/>
            <person name="Ma J."/>
        </authorList>
    </citation>
    <scope>NUCLEOTIDE SEQUENCE [LARGE SCALE GENOMIC DNA]</scope>
    <source>
        <strain evidence="2">JCM 16902</strain>
    </source>
</reference>
<dbReference type="Proteomes" id="UP001501074">
    <property type="component" value="Unassembled WGS sequence"/>
</dbReference>
<dbReference type="InterPro" id="IPR013785">
    <property type="entry name" value="Aldolase_TIM"/>
</dbReference>
<evidence type="ECO:0000313" key="1">
    <source>
        <dbReference type="EMBL" id="GAA3639818.1"/>
    </source>
</evidence>
<gene>
    <name evidence="1" type="ORF">GCM10022223_68710</name>
</gene>